<dbReference type="Gene3D" id="2.60.120.620">
    <property type="entry name" value="q2cbj1_9rhob like domain"/>
    <property type="match status" value="1"/>
</dbReference>
<keyword evidence="2" id="KW-1185">Reference proteome</keyword>
<evidence type="ECO:0008006" key="3">
    <source>
        <dbReference type="Google" id="ProtNLM"/>
    </source>
</evidence>
<dbReference type="InterPro" id="IPR008775">
    <property type="entry name" value="Phytyl_CoA_dOase-like"/>
</dbReference>
<dbReference type="Pfam" id="PF05721">
    <property type="entry name" value="PhyH"/>
    <property type="match status" value="1"/>
</dbReference>
<dbReference type="RefSeq" id="WP_189670506.1">
    <property type="nucleotide sequence ID" value="NZ_BNAS01000005.1"/>
</dbReference>
<dbReference type="PANTHER" id="PTHR20883:SF46">
    <property type="entry name" value="PHYTANOYL-COA HYDROXYLASE"/>
    <property type="match status" value="1"/>
</dbReference>
<gene>
    <name evidence="1" type="ORF">GCM10017772_34390</name>
</gene>
<dbReference type="Proteomes" id="UP000627369">
    <property type="component" value="Unassembled WGS sequence"/>
</dbReference>
<dbReference type="SUPFAM" id="SSF51197">
    <property type="entry name" value="Clavaminate synthase-like"/>
    <property type="match status" value="1"/>
</dbReference>
<dbReference type="EMBL" id="BNAS01000005">
    <property type="protein sequence ID" value="GHH76247.1"/>
    <property type="molecule type" value="Genomic_DNA"/>
</dbReference>
<dbReference type="AlphaFoldDB" id="A0A919G145"/>
<protein>
    <recommendedName>
        <fullName evidence="3">Phytanoyl-CoA dioxygenase PhyH</fullName>
    </recommendedName>
</protein>
<reference evidence="1" key="1">
    <citation type="journal article" date="2014" name="Int. J. Syst. Evol. Microbiol.">
        <title>Complete genome sequence of Corynebacterium casei LMG S-19264T (=DSM 44701T), isolated from a smear-ripened cheese.</title>
        <authorList>
            <consortium name="US DOE Joint Genome Institute (JGI-PGF)"/>
            <person name="Walter F."/>
            <person name="Albersmeier A."/>
            <person name="Kalinowski J."/>
            <person name="Ruckert C."/>
        </authorList>
    </citation>
    <scope>NUCLEOTIDE SEQUENCE</scope>
    <source>
        <strain evidence="1">CGMCC 4.7398</strain>
    </source>
</reference>
<name>A0A919G145_9MICO</name>
<dbReference type="GO" id="GO:0005506">
    <property type="term" value="F:iron ion binding"/>
    <property type="evidence" value="ECO:0007669"/>
    <property type="project" value="UniProtKB-ARBA"/>
</dbReference>
<proteinExistence type="predicted"/>
<evidence type="ECO:0000313" key="2">
    <source>
        <dbReference type="Proteomes" id="UP000627369"/>
    </source>
</evidence>
<dbReference type="PANTHER" id="PTHR20883">
    <property type="entry name" value="PHYTANOYL-COA DIOXYGENASE DOMAIN CONTAINING 1"/>
    <property type="match status" value="1"/>
</dbReference>
<reference evidence="1" key="2">
    <citation type="submission" date="2020-09" db="EMBL/GenBank/DDBJ databases">
        <authorList>
            <person name="Sun Q."/>
            <person name="Zhou Y."/>
        </authorList>
    </citation>
    <scope>NUCLEOTIDE SEQUENCE</scope>
    <source>
        <strain evidence="1">CGMCC 4.7398</strain>
    </source>
</reference>
<organism evidence="1 2">
    <name type="scientific">Promicromonospora soli</name>
    <dbReference type="NCBI Taxonomy" id="2035533"/>
    <lineage>
        <taxon>Bacteria</taxon>
        <taxon>Bacillati</taxon>
        <taxon>Actinomycetota</taxon>
        <taxon>Actinomycetes</taxon>
        <taxon>Micrococcales</taxon>
        <taxon>Promicromonosporaceae</taxon>
        <taxon>Promicromonospora</taxon>
    </lineage>
</organism>
<dbReference type="GO" id="GO:0016706">
    <property type="term" value="F:2-oxoglutarate-dependent dioxygenase activity"/>
    <property type="evidence" value="ECO:0007669"/>
    <property type="project" value="UniProtKB-ARBA"/>
</dbReference>
<comment type="caution">
    <text evidence="1">The sequence shown here is derived from an EMBL/GenBank/DDBJ whole genome shotgun (WGS) entry which is preliminary data.</text>
</comment>
<accession>A0A919G145</accession>
<sequence>METITDKASSIVTEAQARQYREEGWFVLERVLPEDQLELLRGLAQTAMDRADAEMDAAAVDMLGLNHRGRRYFVSGLAEQEPSLRSFLFGDLMADICRATLGPDVFQFVEQFVIKAADKNSAFSWHQDSGFVHEDHEPYLTCWIALDDVTEENGSVYLLPYSRAGVRSYVKHFHDEATNDKVGYFGDDPGTPLVVPAGSIACFSSVVFHRSGPNLTQDLRRVYLAQYSSEVIRTKDGTQAWEGPEEFLRNGERV</sequence>
<evidence type="ECO:0000313" key="1">
    <source>
        <dbReference type="EMBL" id="GHH76247.1"/>
    </source>
</evidence>